<comment type="caution">
    <text evidence="3">The sequence shown here is derived from an EMBL/GenBank/DDBJ whole genome shotgun (WGS) entry which is preliminary data.</text>
</comment>
<dbReference type="PANTHER" id="PTHR43991:SF9">
    <property type="entry name" value="DUF2415 DOMAIN-CONTAINING PROTEIN"/>
    <property type="match status" value="1"/>
</dbReference>
<name>A0AA40C9F2_9PEZI</name>
<reference evidence="3" key="1">
    <citation type="submission" date="2023-06" db="EMBL/GenBank/DDBJ databases">
        <title>Genome-scale phylogeny and comparative genomics of the fungal order Sordariales.</title>
        <authorList>
            <consortium name="Lawrence Berkeley National Laboratory"/>
            <person name="Hensen N."/>
            <person name="Bonometti L."/>
            <person name="Westerberg I."/>
            <person name="Brannstrom I.O."/>
            <person name="Guillou S."/>
            <person name="Cros-Aarteil S."/>
            <person name="Calhoun S."/>
            <person name="Haridas S."/>
            <person name="Kuo A."/>
            <person name="Mondo S."/>
            <person name="Pangilinan J."/>
            <person name="Riley R."/>
            <person name="LaButti K."/>
            <person name="Andreopoulos B."/>
            <person name="Lipzen A."/>
            <person name="Chen C."/>
            <person name="Yanf M."/>
            <person name="Daum C."/>
            <person name="Ng V."/>
            <person name="Clum A."/>
            <person name="Steindorff A."/>
            <person name="Ohm R."/>
            <person name="Martin F."/>
            <person name="Silar P."/>
            <person name="Natvig D."/>
            <person name="Lalanne C."/>
            <person name="Gautier V."/>
            <person name="Ament-velasquez S.L."/>
            <person name="Kruys A."/>
            <person name="Hutchinson M.I."/>
            <person name="Powell A.J."/>
            <person name="Barry K."/>
            <person name="Miller A.N."/>
            <person name="Grigoriev I.V."/>
            <person name="Debuchy R."/>
            <person name="Gladieux P."/>
            <person name="Thoren M.H."/>
            <person name="Johannesson H."/>
        </authorList>
    </citation>
    <scope>NUCLEOTIDE SEQUENCE</scope>
    <source>
        <strain evidence="3">SMH3391-2</strain>
    </source>
</reference>
<keyword evidence="4" id="KW-1185">Reference proteome</keyword>
<sequence length="756" mass="83439">MAVKDDIYYPTEDLILSKPRRHFRAAVHTAHWQLRSLIGAEKRNIVYFPAGTQTISVHRLNTTTNETELVRRLPFHPRCLVAQNGWVCCGGETGEFTAIRVGEEENTTHVADIDALAGGLRAEEQVRIDSLVLSALSGGPVSSKGLLAKSKTFGKERVNCITLWFPPTLVQPHDGAYHEPIAVLSNNDKTVTTVNLPEQKALDDICYPDCVNRAVLSPDGGLLVAISDDPYLYIHERVKKASRVSNASRSNNGPAYEWNLCRRIHLKSQSLKDRSDSRGSFAVCFSSTGKLLAVATQYGVFSIFEVAALTVPGMDPLIMTFSSPPQPNTDPGAVRDMAFAPGPIDLLAWTEDRSRVGVADLRNGFMYRQIFELDKTDEYEHIAITEQVPEGGERPSIIDPRLLEHRGEQNDNLSRTFASTLDLTVEGRSNLRPEVRETLERYHLPLTSDETLVLEALQEHRRRREQRDLREQRITGGQTSTSRTPWEGMPPRITTTTAAAAATTTGDNNNNSSSNDNSRPRERSISVTRTVSELLGNIREQRERIRDNQERMRVAGGVRGGGPPPPPARLGGPDTTRPLDVNDRRALITRLIGNNSPAASSSLDVEALYYPTTTTTTTTTTATTASATTLVDGGLPSASILMNAIRSPLSLLSNNNNNATTATATSTVNANNNTAVTNQTRRRDRAAYLMRDWEEHPNRRVPGTFLSRDTRSNPHDTAGLSWSEDGQILFIGAKNGIYEFQVNLHGRRVVPSIDPR</sequence>
<feature type="region of interest" description="Disordered" evidence="1">
    <location>
        <begin position="503"/>
        <end position="526"/>
    </location>
</feature>
<dbReference type="Gene3D" id="2.130.10.10">
    <property type="entry name" value="YVTN repeat-like/Quinoprotein amine dehydrogenase"/>
    <property type="match status" value="1"/>
</dbReference>
<dbReference type="Pfam" id="PF10313">
    <property type="entry name" value="DUF2415"/>
    <property type="match status" value="1"/>
</dbReference>
<dbReference type="InterPro" id="IPR036322">
    <property type="entry name" value="WD40_repeat_dom_sf"/>
</dbReference>
<feature type="region of interest" description="Disordered" evidence="1">
    <location>
        <begin position="461"/>
        <end position="491"/>
    </location>
</feature>
<evidence type="ECO:0000313" key="3">
    <source>
        <dbReference type="EMBL" id="KAK0629945.1"/>
    </source>
</evidence>
<evidence type="ECO:0000256" key="1">
    <source>
        <dbReference type="SAM" id="MobiDB-lite"/>
    </source>
</evidence>
<feature type="domain" description="DUF2415" evidence="2">
    <location>
        <begin position="332"/>
        <end position="370"/>
    </location>
</feature>
<feature type="region of interest" description="Disordered" evidence="1">
    <location>
        <begin position="554"/>
        <end position="579"/>
    </location>
</feature>
<accession>A0AA40C9F2</accession>
<protein>
    <recommendedName>
        <fullName evidence="2">DUF2415 domain-containing protein</fullName>
    </recommendedName>
</protein>
<dbReference type="InterPro" id="IPR019417">
    <property type="entry name" value="DUF2415"/>
</dbReference>
<feature type="compositionally biased region" description="Low complexity" evidence="1">
    <location>
        <begin position="503"/>
        <end position="517"/>
    </location>
</feature>
<dbReference type="AlphaFoldDB" id="A0AA40C9F2"/>
<gene>
    <name evidence="3" type="ORF">B0T17DRAFT_615667</name>
</gene>
<dbReference type="EMBL" id="JAULSR010000002">
    <property type="protein sequence ID" value="KAK0629945.1"/>
    <property type="molecule type" value="Genomic_DNA"/>
</dbReference>
<feature type="compositionally biased region" description="Polar residues" evidence="1">
    <location>
        <begin position="475"/>
        <end position="484"/>
    </location>
</feature>
<evidence type="ECO:0000259" key="2">
    <source>
        <dbReference type="Pfam" id="PF10313"/>
    </source>
</evidence>
<dbReference type="SUPFAM" id="SSF50978">
    <property type="entry name" value="WD40 repeat-like"/>
    <property type="match status" value="1"/>
</dbReference>
<organism evidence="3 4">
    <name type="scientific">Bombardia bombarda</name>
    <dbReference type="NCBI Taxonomy" id="252184"/>
    <lineage>
        <taxon>Eukaryota</taxon>
        <taxon>Fungi</taxon>
        <taxon>Dikarya</taxon>
        <taxon>Ascomycota</taxon>
        <taxon>Pezizomycotina</taxon>
        <taxon>Sordariomycetes</taxon>
        <taxon>Sordariomycetidae</taxon>
        <taxon>Sordariales</taxon>
        <taxon>Lasiosphaeriaceae</taxon>
        <taxon>Bombardia</taxon>
    </lineage>
</organism>
<proteinExistence type="predicted"/>
<dbReference type="InterPro" id="IPR015943">
    <property type="entry name" value="WD40/YVTN_repeat-like_dom_sf"/>
</dbReference>
<evidence type="ECO:0000313" key="4">
    <source>
        <dbReference type="Proteomes" id="UP001174934"/>
    </source>
</evidence>
<dbReference type="PANTHER" id="PTHR43991">
    <property type="entry name" value="WD REPEAT PROTEIN (AFU_ORTHOLOGUE AFUA_8G05640)-RELATED"/>
    <property type="match status" value="1"/>
</dbReference>
<dbReference type="Proteomes" id="UP001174934">
    <property type="component" value="Unassembled WGS sequence"/>
</dbReference>